<evidence type="ECO:0000256" key="1">
    <source>
        <dbReference type="ARBA" id="ARBA00004370"/>
    </source>
</evidence>
<dbReference type="PANTHER" id="PTHR11910">
    <property type="entry name" value="ATP SYNTHASE DELTA CHAIN"/>
    <property type="match status" value="1"/>
</dbReference>
<dbReference type="EMBL" id="CP093326">
    <property type="protein sequence ID" value="UNK47205.1"/>
    <property type="molecule type" value="Genomic_DNA"/>
</dbReference>
<evidence type="ECO:0000256" key="4">
    <source>
        <dbReference type="ARBA" id="ARBA00023065"/>
    </source>
</evidence>
<keyword evidence="2 7" id="KW-0813">Transport</keyword>
<evidence type="ECO:0000313" key="9">
    <source>
        <dbReference type="Proteomes" id="UP000829069"/>
    </source>
</evidence>
<gene>
    <name evidence="7" type="primary">atpH</name>
    <name evidence="8" type="ORF">MNQ99_07660</name>
</gene>
<dbReference type="NCBIfam" id="TIGR01145">
    <property type="entry name" value="ATP_synt_delta"/>
    <property type="match status" value="1"/>
</dbReference>
<name>A0ABY3WA45_9MICC</name>
<keyword evidence="6 7" id="KW-0066">ATP synthesis</keyword>
<dbReference type="Pfam" id="PF00213">
    <property type="entry name" value="OSCP"/>
    <property type="match status" value="1"/>
</dbReference>
<evidence type="ECO:0000313" key="8">
    <source>
        <dbReference type="EMBL" id="UNK47205.1"/>
    </source>
</evidence>
<dbReference type="HAMAP" id="MF_01416">
    <property type="entry name" value="ATP_synth_delta_bact"/>
    <property type="match status" value="1"/>
</dbReference>
<keyword evidence="9" id="KW-1185">Reference proteome</keyword>
<comment type="function">
    <text evidence="7">This protein is part of the stalk that links CF(0) to CF(1). It either transmits conformational changes from CF(0) to CF(1) or is implicated in proton conduction.</text>
</comment>
<dbReference type="RefSeq" id="WP_127511457.1">
    <property type="nucleotide sequence ID" value="NZ_CP093326.1"/>
</dbReference>
<keyword evidence="3 7" id="KW-0375">Hydrogen ion transport</keyword>
<proteinExistence type="inferred from homology"/>
<sequence>MAGVSSESLKAALQELEAKLPTASLSLAEELFGVLGLLDSNAGLRRALTDPSRDSKEKADMFGRLLEGKVSADARDIVTSLAAKRWASARDIGDALETLAATTAVAVAEKGQGVDGLEGLESDLFAFNRVVGSDHDLQRALVEPQASDEAKTALALQLVPSAGPAAQLLIRQAVSAPRGIKPTALVERFVQLVAKRQQRWIAEVSVTRPLTSEQTTRLQAGLDRLYGRGLKMNVNVDPRLVGGVRVMVGDEVVDASVISRLAELRRSLTV</sequence>
<keyword evidence="4 7" id="KW-0406">Ion transport</keyword>
<comment type="subcellular location">
    <subcellularLocation>
        <location evidence="7">Cell membrane</location>
        <topology evidence="7">Peripheral membrane protein</topology>
    </subcellularLocation>
    <subcellularLocation>
        <location evidence="1">Membrane</location>
    </subcellularLocation>
</comment>
<protein>
    <recommendedName>
        <fullName evidence="7">ATP synthase subunit delta</fullName>
    </recommendedName>
    <alternativeName>
        <fullName evidence="7">ATP synthase F(1) sector subunit delta</fullName>
    </alternativeName>
    <alternativeName>
        <fullName evidence="7">F-type ATPase subunit delta</fullName>
        <shortName evidence="7">F-ATPase subunit delta</shortName>
    </alternativeName>
</protein>
<organism evidence="8 9">
    <name type="scientific">Arthrobacter sulfonylureivorans</name>
    <dbReference type="NCBI Taxonomy" id="2486855"/>
    <lineage>
        <taxon>Bacteria</taxon>
        <taxon>Bacillati</taxon>
        <taxon>Actinomycetota</taxon>
        <taxon>Actinomycetes</taxon>
        <taxon>Micrococcales</taxon>
        <taxon>Micrococcaceae</taxon>
        <taxon>Arthrobacter</taxon>
    </lineage>
</organism>
<evidence type="ECO:0000256" key="3">
    <source>
        <dbReference type="ARBA" id="ARBA00022781"/>
    </source>
</evidence>
<evidence type="ECO:0000256" key="6">
    <source>
        <dbReference type="ARBA" id="ARBA00023310"/>
    </source>
</evidence>
<keyword evidence="7" id="KW-0139">CF(1)</keyword>
<evidence type="ECO:0000256" key="2">
    <source>
        <dbReference type="ARBA" id="ARBA00022448"/>
    </source>
</evidence>
<dbReference type="InterPro" id="IPR000711">
    <property type="entry name" value="ATPase_OSCP/dsu"/>
</dbReference>
<evidence type="ECO:0000256" key="5">
    <source>
        <dbReference type="ARBA" id="ARBA00023136"/>
    </source>
</evidence>
<comment type="function">
    <text evidence="7">F(1)F(0) ATP synthase produces ATP from ADP in the presence of a proton or sodium gradient. F-type ATPases consist of two structural domains, F(1) containing the extramembraneous catalytic core and F(0) containing the membrane proton channel, linked together by a central stalk and a peripheral stalk. During catalysis, ATP synthesis in the catalytic domain of F(1) is coupled via a rotary mechanism of the central stalk subunits to proton translocation.</text>
</comment>
<reference evidence="8 9" key="1">
    <citation type="submission" date="2022-03" db="EMBL/GenBank/DDBJ databases">
        <title>Isotopic signatures of nitrous oxide derived from detoxification processes.</title>
        <authorList>
            <person name="Behrendt U."/>
            <person name="Buchen C."/>
            <person name="Well R."/>
            <person name="Ulrich A."/>
            <person name="Rohe L."/>
            <person name="Kolb S."/>
            <person name="Schloter M."/>
            <person name="Horn M.A."/>
            <person name="Augustin J."/>
        </authorList>
    </citation>
    <scope>NUCLEOTIDE SEQUENCE [LARGE SCALE GENOMIC DNA]</scope>
    <source>
        <strain evidence="8 9">S4-C24</strain>
    </source>
</reference>
<evidence type="ECO:0000256" key="7">
    <source>
        <dbReference type="HAMAP-Rule" id="MF_01416"/>
    </source>
</evidence>
<accession>A0ABY3WA45</accession>
<dbReference type="NCBIfam" id="NF009967">
    <property type="entry name" value="PRK13430.1"/>
    <property type="match status" value="1"/>
</dbReference>
<keyword evidence="5 7" id="KW-0472">Membrane</keyword>
<comment type="similarity">
    <text evidence="7">Belongs to the ATPase delta chain family.</text>
</comment>
<dbReference type="Proteomes" id="UP000829069">
    <property type="component" value="Chromosome"/>
</dbReference>
<keyword evidence="7" id="KW-1003">Cell membrane</keyword>